<dbReference type="Proteomes" id="UP000326198">
    <property type="component" value="Unassembled WGS sequence"/>
</dbReference>
<keyword evidence="2" id="KW-1185">Reference proteome</keyword>
<dbReference type="EMBL" id="ML736195">
    <property type="protein sequence ID" value="KAE8379326.1"/>
    <property type="molecule type" value="Genomic_DNA"/>
</dbReference>
<dbReference type="SUPFAM" id="SSF81383">
    <property type="entry name" value="F-box domain"/>
    <property type="match status" value="1"/>
</dbReference>
<proteinExistence type="predicted"/>
<sequence length="699" mass="78967">MDEGEHFCSICGGPLYTNFVQHTTYDPSLATERDIEWLKLTRIVRANTHDDADPNEGAYYISMMGTYEYEPFRVFRTNLNGPTNELEFNAWEDGFVVHNACFMMLHEIGMSDKHMITMGREMFLRMQMRLCMSGDTVINWGDNSHYGGSGIFQGHRWMGRAGYEWLVANPDYEPDFSDLLEEAKRDSPDEIDADLWDEAKHYENGDPFWCLPVEIRHVILHLLPPESLFDILRASPAFCVSSTSLLNRYWYLVIEDKMPWMEHTALSKTLTEIEDPIDYKTLAARLVEVTITLDGMNGPLHEYLGLQNRRRIMSCIDLILDDLEDTVGGKDNHDGVLPEILNMSSFRGVTISRDESIDRENTDVYIRPVILNPPSPQGVQVYFGEGGCMVGMEFLLEGDICGRLVGHEAKSVEGVSFPKDTVINGFIISLGPRLEFQANDMIRGIAIIADGDYRRPYARFGHWTNNDVVQILCTRPMETLVGFSAQYTEFCISQFGIIVAELATSALGFVWDSDANLLAATRWVKEWPSPNYEPAKLLPSLKQLNIDYQAPVHFLDFESRIIDSIKAFFPHGAGKAIGGLLFTFSDRIQKLVGVADNHGSISQFACNEITFNPGNEQRITGVAINCTDSRLGSPLPCGVGSLVFITEPRSNNMILGCRRGPGNYVRLKGPYEYYEKERRVVGMQFVFEYGVITQVGLVH</sequence>
<reference evidence="1 2" key="1">
    <citation type="submission" date="2019-04" db="EMBL/GenBank/DDBJ databases">
        <title>Friends and foes A comparative genomics studyof 23 Aspergillus species from section Flavi.</title>
        <authorList>
            <consortium name="DOE Joint Genome Institute"/>
            <person name="Kjaerbolling I."/>
            <person name="Vesth T."/>
            <person name="Frisvad J.C."/>
            <person name="Nybo J.L."/>
            <person name="Theobald S."/>
            <person name="Kildgaard S."/>
            <person name="Isbrandt T."/>
            <person name="Kuo A."/>
            <person name="Sato A."/>
            <person name="Lyhne E.K."/>
            <person name="Kogle M.E."/>
            <person name="Wiebenga A."/>
            <person name="Kun R.S."/>
            <person name="Lubbers R.J."/>
            <person name="Makela M.R."/>
            <person name="Barry K."/>
            <person name="Chovatia M."/>
            <person name="Clum A."/>
            <person name="Daum C."/>
            <person name="Haridas S."/>
            <person name="He G."/>
            <person name="LaButti K."/>
            <person name="Lipzen A."/>
            <person name="Mondo S."/>
            <person name="Riley R."/>
            <person name="Salamov A."/>
            <person name="Simmons B.A."/>
            <person name="Magnuson J.K."/>
            <person name="Henrissat B."/>
            <person name="Mortensen U.H."/>
            <person name="Larsen T.O."/>
            <person name="Devries R.P."/>
            <person name="Grigoriev I.V."/>
            <person name="Machida M."/>
            <person name="Baker S.E."/>
            <person name="Andersen M.R."/>
        </authorList>
    </citation>
    <scope>NUCLEOTIDE SEQUENCE [LARGE SCALE GENOMIC DNA]</scope>
    <source>
        <strain evidence="1 2">IBT 29228</strain>
    </source>
</reference>
<dbReference type="AlphaFoldDB" id="A0A5N7BC38"/>
<organism evidence="1 2">
    <name type="scientific">Aspergillus bertholletiae</name>
    <dbReference type="NCBI Taxonomy" id="1226010"/>
    <lineage>
        <taxon>Eukaryota</taxon>
        <taxon>Fungi</taxon>
        <taxon>Dikarya</taxon>
        <taxon>Ascomycota</taxon>
        <taxon>Pezizomycotina</taxon>
        <taxon>Eurotiomycetes</taxon>
        <taxon>Eurotiomycetidae</taxon>
        <taxon>Eurotiales</taxon>
        <taxon>Aspergillaceae</taxon>
        <taxon>Aspergillus</taxon>
        <taxon>Aspergillus subgen. Circumdati</taxon>
    </lineage>
</organism>
<name>A0A5N7BC38_9EURO</name>
<dbReference type="OrthoDB" id="5273847at2759"/>
<protein>
    <recommendedName>
        <fullName evidence="3">F-box domain-containing protein</fullName>
    </recommendedName>
</protein>
<gene>
    <name evidence="1" type="ORF">BDV26DRAFT_169252</name>
</gene>
<evidence type="ECO:0000313" key="2">
    <source>
        <dbReference type="Proteomes" id="UP000326198"/>
    </source>
</evidence>
<evidence type="ECO:0000313" key="1">
    <source>
        <dbReference type="EMBL" id="KAE8379326.1"/>
    </source>
</evidence>
<evidence type="ECO:0008006" key="3">
    <source>
        <dbReference type="Google" id="ProtNLM"/>
    </source>
</evidence>
<dbReference type="InterPro" id="IPR036047">
    <property type="entry name" value="F-box-like_dom_sf"/>
</dbReference>
<accession>A0A5N7BC38</accession>